<evidence type="ECO:0000313" key="2">
    <source>
        <dbReference type="EMBL" id="EJP73564.1"/>
    </source>
</evidence>
<name>J4KSZ5_9GAMM</name>
<dbReference type="Proteomes" id="UP000010116">
    <property type="component" value="Unassembled WGS sequence"/>
</dbReference>
<proteinExistence type="predicted"/>
<keyword evidence="1" id="KW-1133">Transmembrane helix</keyword>
<gene>
    <name evidence="2" type="ORF">NT02SARS_0018</name>
</gene>
<dbReference type="PROSITE" id="PS51257">
    <property type="entry name" value="PROKAR_LIPOPROTEIN"/>
    <property type="match status" value="1"/>
</dbReference>
<feature type="transmembrane region" description="Helical" evidence="1">
    <location>
        <begin position="20"/>
        <end position="41"/>
    </location>
</feature>
<sequence length="50" mass="5731">MIYIFSRFIKSLDDNNNMKVFNLIFLALLLTMTGCGVKGPIVNDEIHLEQ</sequence>
<evidence type="ECO:0000256" key="1">
    <source>
        <dbReference type="SAM" id="Phobius"/>
    </source>
</evidence>
<keyword evidence="2" id="KW-0449">Lipoprotein</keyword>
<protein>
    <submittedName>
        <fullName evidence="2">Putative lipoprotein</fullName>
    </submittedName>
</protein>
<dbReference type="EMBL" id="JH611165">
    <property type="protein sequence ID" value="EJP73564.1"/>
    <property type="molecule type" value="Genomic_DNA"/>
</dbReference>
<keyword evidence="1" id="KW-0472">Membrane</keyword>
<accession>J4KSZ5</accession>
<keyword evidence="1" id="KW-0812">Transmembrane</keyword>
<dbReference type="HOGENOM" id="CLU_3122516_0_0_6"/>
<dbReference type="AlphaFoldDB" id="J4KSZ5"/>
<organism evidence="2 3">
    <name type="scientific">SAR86 cluster bacterium SAR86B</name>
    <dbReference type="NCBI Taxonomy" id="1123867"/>
    <lineage>
        <taxon>Bacteria</taxon>
        <taxon>Pseudomonadati</taxon>
        <taxon>Pseudomonadota</taxon>
        <taxon>Gammaproteobacteria</taxon>
        <taxon>SAR86 cluster</taxon>
    </lineage>
</organism>
<reference evidence="2 3" key="1">
    <citation type="journal article" date="2012" name="ISME J.">
        <title>Genomic insights to SAR86, an abundant and uncultivated marine bacterial lineage.</title>
        <authorList>
            <person name="Dupont C.L."/>
            <person name="Rusch D.B."/>
            <person name="Yooseph S."/>
            <person name="Lombardo M.J."/>
            <person name="Richter R.A."/>
            <person name="Valas R."/>
            <person name="Novotny M."/>
            <person name="Yee-Greenbaum J."/>
            <person name="Selengut J.D."/>
            <person name="Haft D.H."/>
            <person name="Halpern A.L."/>
            <person name="Lasken R.S."/>
            <person name="Nealson K."/>
            <person name="Friedman R."/>
            <person name="Venter J.C."/>
        </authorList>
    </citation>
    <scope>NUCLEOTIDE SEQUENCE [LARGE SCALE GENOMIC DNA]</scope>
</reference>
<evidence type="ECO:0000313" key="3">
    <source>
        <dbReference type="Proteomes" id="UP000010116"/>
    </source>
</evidence>